<comment type="similarity">
    <text evidence="1">Belongs to the pyrroline-5-carboxylate reductase family.</text>
</comment>
<sequence>MALRIGIIGTGNIGGMLAKAWASAGQAEVFVYNRTPQKARDLAREEPRIHLAASAQDVVRFADVVVVSTKASDGRELMAAIGDQLAPSQIVATTISTIPLQEVETWTRARVVKIIPSIVQTARCGILLVSYGSRFDTARQECFEALLSQISVPFAVNESQLRVCSDMTSCGPAFLAGLLRAWAEAASETGHISCAEAEYLLTKTFISTGALLSSGLTIGDILHKVTVPGGVTAAGLRIVDATAPAVFKRLHEETERHSDHGSAQPLVTGQET</sequence>
<dbReference type="Proteomes" id="UP001232973">
    <property type="component" value="Unassembled WGS sequence"/>
</dbReference>
<protein>
    <submittedName>
        <fullName evidence="5">Competence protein ComER</fullName>
    </submittedName>
</protein>
<dbReference type="InterPro" id="IPR000304">
    <property type="entry name" value="Pyrroline-COOH_reductase"/>
</dbReference>
<dbReference type="PIRSF" id="PIRSF000193">
    <property type="entry name" value="Pyrrol-5-carb_rd"/>
    <property type="match status" value="1"/>
</dbReference>
<evidence type="ECO:0000313" key="6">
    <source>
        <dbReference type="Proteomes" id="UP001232973"/>
    </source>
</evidence>
<dbReference type="SUPFAM" id="SSF51735">
    <property type="entry name" value="NAD(P)-binding Rossmann-fold domains"/>
    <property type="match status" value="1"/>
</dbReference>
<feature type="domain" description="Pyrroline-5-carboxylate reductase dimerisation" evidence="4">
    <location>
        <begin position="158"/>
        <end position="255"/>
    </location>
</feature>
<dbReference type="PANTHER" id="PTHR11645">
    <property type="entry name" value="PYRROLINE-5-CARBOXYLATE REDUCTASE"/>
    <property type="match status" value="1"/>
</dbReference>
<dbReference type="InterPro" id="IPR036291">
    <property type="entry name" value="NAD(P)-bd_dom_sf"/>
</dbReference>
<comment type="caution">
    <text evidence="5">The sequence shown here is derived from an EMBL/GenBank/DDBJ whole genome shotgun (WGS) entry which is preliminary data.</text>
</comment>
<accession>A0ABT9XH82</accession>
<evidence type="ECO:0000256" key="2">
    <source>
        <dbReference type="SAM" id="MobiDB-lite"/>
    </source>
</evidence>
<dbReference type="InterPro" id="IPR029752">
    <property type="entry name" value="D-isomer_DH_CS1"/>
</dbReference>
<reference evidence="5 6" key="1">
    <citation type="submission" date="2023-07" db="EMBL/GenBank/DDBJ databases">
        <title>Genomic Encyclopedia of Type Strains, Phase IV (KMG-IV): sequencing the most valuable type-strain genomes for metagenomic binning, comparative biology and taxonomic classification.</title>
        <authorList>
            <person name="Goeker M."/>
        </authorList>
    </citation>
    <scope>NUCLEOTIDE SEQUENCE [LARGE SCALE GENOMIC DNA]</scope>
    <source>
        <strain evidence="5 6">DSM 4006</strain>
    </source>
</reference>
<dbReference type="PANTHER" id="PTHR11645:SF51">
    <property type="entry name" value="COME OPERON PROTEIN 4"/>
    <property type="match status" value="1"/>
</dbReference>
<dbReference type="Gene3D" id="3.40.50.720">
    <property type="entry name" value="NAD(P)-binding Rossmann-like Domain"/>
    <property type="match status" value="1"/>
</dbReference>
<dbReference type="Pfam" id="PF14748">
    <property type="entry name" value="P5CR_dimer"/>
    <property type="match status" value="1"/>
</dbReference>
<proteinExistence type="inferred from homology"/>
<dbReference type="EMBL" id="JAUSTP010000009">
    <property type="protein sequence ID" value="MDQ0189668.1"/>
    <property type="molecule type" value="Genomic_DNA"/>
</dbReference>
<dbReference type="Gene3D" id="1.10.3730.10">
    <property type="entry name" value="ProC C-terminal domain-like"/>
    <property type="match status" value="1"/>
</dbReference>
<evidence type="ECO:0000259" key="3">
    <source>
        <dbReference type="Pfam" id="PF03807"/>
    </source>
</evidence>
<dbReference type="InterPro" id="IPR029036">
    <property type="entry name" value="P5CR_dimer"/>
</dbReference>
<dbReference type="SUPFAM" id="SSF48179">
    <property type="entry name" value="6-phosphogluconate dehydrogenase C-terminal domain-like"/>
    <property type="match status" value="1"/>
</dbReference>
<dbReference type="PROSITE" id="PS00065">
    <property type="entry name" value="D_2_HYDROXYACID_DH_1"/>
    <property type="match status" value="1"/>
</dbReference>
<organism evidence="5 6">
    <name type="scientific">Alicyclobacillus cycloheptanicus</name>
    <dbReference type="NCBI Taxonomy" id="1457"/>
    <lineage>
        <taxon>Bacteria</taxon>
        <taxon>Bacillati</taxon>
        <taxon>Bacillota</taxon>
        <taxon>Bacilli</taxon>
        <taxon>Bacillales</taxon>
        <taxon>Alicyclobacillaceae</taxon>
        <taxon>Alicyclobacillus</taxon>
    </lineage>
</organism>
<evidence type="ECO:0000313" key="5">
    <source>
        <dbReference type="EMBL" id="MDQ0189668.1"/>
    </source>
</evidence>
<dbReference type="Pfam" id="PF03807">
    <property type="entry name" value="F420_oxidored"/>
    <property type="match status" value="1"/>
</dbReference>
<gene>
    <name evidence="5" type="ORF">J2S03_001513</name>
</gene>
<name>A0ABT9XH82_9BACL</name>
<keyword evidence="6" id="KW-1185">Reference proteome</keyword>
<dbReference type="InterPro" id="IPR028939">
    <property type="entry name" value="P5C_Rdtase_cat_N"/>
</dbReference>
<evidence type="ECO:0000259" key="4">
    <source>
        <dbReference type="Pfam" id="PF14748"/>
    </source>
</evidence>
<dbReference type="RefSeq" id="WP_274454598.1">
    <property type="nucleotide sequence ID" value="NZ_CP067097.1"/>
</dbReference>
<dbReference type="InterPro" id="IPR008927">
    <property type="entry name" value="6-PGluconate_DH-like_C_sf"/>
</dbReference>
<feature type="domain" description="Pyrroline-5-carboxylate reductase catalytic N-terminal" evidence="3">
    <location>
        <begin position="4"/>
        <end position="91"/>
    </location>
</feature>
<feature type="region of interest" description="Disordered" evidence="2">
    <location>
        <begin position="252"/>
        <end position="272"/>
    </location>
</feature>
<evidence type="ECO:0000256" key="1">
    <source>
        <dbReference type="ARBA" id="ARBA00005525"/>
    </source>
</evidence>